<evidence type="ECO:0000313" key="2">
    <source>
        <dbReference type="EMBL" id="DAE23805.1"/>
    </source>
</evidence>
<keyword evidence="1" id="KW-0472">Membrane</keyword>
<dbReference type="EMBL" id="BK015760">
    <property type="protein sequence ID" value="DAE23805.1"/>
    <property type="molecule type" value="Genomic_DNA"/>
</dbReference>
<proteinExistence type="predicted"/>
<accession>A0A8S5QYJ6</accession>
<evidence type="ECO:0000256" key="1">
    <source>
        <dbReference type="SAM" id="Phobius"/>
    </source>
</evidence>
<reference evidence="2" key="1">
    <citation type="journal article" date="2021" name="Proc. Natl. Acad. Sci. U.S.A.">
        <title>A Catalog of Tens of Thousands of Viruses from Human Metagenomes Reveals Hidden Associations with Chronic Diseases.</title>
        <authorList>
            <person name="Tisza M.J."/>
            <person name="Buck C.B."/>
        </authorList>
    </citation>
    <scope>NUCLEOTIDE SEQUENCE</scope>
    <source>
        <strain evidence="2">Ct9lR64</strain>
    </source>
</reference>
<sequence length="111" mass="12917">MTLEEFLKIGLVLIAGPIFFSIFQLNFVARFVFKSGQKVGFGQFCFDIFKKNFENLLKKWFVATFSGHMATFKNKSGQSAALYIVLISGFEHYDAHFYTFFYKLILKKIIK</sequence>
<name>A0A8S5QYJ6_9CAUD</name>
<keyword evidence="1" id="KW-0812">Transmembrane</keyword>
<organism evidence="2">
    <name type="scientific">Siphoviridae sp. ct9lR64</name>
    <dbReference type="NCBI Taxonomy" id="2826178"/>
    <lineage>
        <taxon>Viruses</taxon>
        <taxon>Duplodnaviria</taxon>
        <taxon>Heunggongvirae</taxon>
        <taxon>Uroviricota</taxon>
        <taxon>Caudoviricetes</taxon>
    </lineage>
</organism>
<protein>
    <submittedName>
        <fullName evidence="2">Uncharacterized protein</fullName>
    </submittedName>
</protein>
<feature type="transmembrane region" description="Helical" evidence="1">
    <location>
        <begin position="6"/>
        <end position="28"/>
    </location>
</feature>
<keyword evidence="1" id="KW-1133">Transmembrane helix</keyword>